<name>A0A7C4XL35_UNCW3</name>
<dbReference type="EMBL" id="DTGZ01000107">
    <property type="protein sequence ID" value="HGV97818.1"/>
    <property type="molecule type" value="Genomic_DNA"/>
</dbReference>
<reference evidence="2" key="1">
    <citation type="journal article" date="2020" name="mSystems">
        <title>Genome- and Community-Level Interaction Insights into Carbon Utilization and Element Cycling Functions of Hydrothermarchaeota in Hydrothermal Sediment.</title>
        <authorList>
            <person name="Zhou Z."/>
            <person name="Liu Y."/>
            <person name="Xu W."/>
            <person name="Pan J."/>
            <person name="Luo Z.H."/>
            <person name="Li M."/>
        </authorList>
    </citation>
    <scope>NUCLEOTIDE SEQUENCE [LARGE SCALE GENOMIC DNA]</scope>
    <source>
        <strain evidence="2">SpSt-774</strain>
    </source>
</reference>
<evidence type="ECO:0000256" key="1">
    <source>
        <dbReference type="SAM" id="Phobius"/>
    </source>
</evidence>
<evidence type="ECO:0000313" key="2">
    <source>
        <dbReference type="EMBL" id="HGV97818.1"/>
    </source>
</evidence>
<keyword evidence="1" id="KW-1133">Transmembrane helix</keyword>
<organism evidence="2">
    <name type="scientific">candidate division WOR-3 bacterium</name>
    <dbReference type="NCBI Taxonomy" id="2052148"/>
    <lineage>
        <taxon>Bacteria</taxon>
        <taxon>Bacteria division WOR-3</taxon>
    </lineage>
</organism>
<comment type="caution">
    <text evidence="2">The sequence shown here is derived from an EMBL/GenBank/DDBJ whole genome shotgun (WGS) entry which is preliminary data.</text>
</comment>
<dbReference type="InterPro" id="IPR011047">
    <property type="entry name" value="Quinoprotein_ADH-like_sf"/>
</dbReference>
<protein>
    <submittedName>
        <fullName evidence="2">Uncharacterized protein</fullName>
    </submittedName>
</protein>
<dbReference type="InterPro" id="IPR015943">
    <property type="entry name" value="WD40/YVTN_repeat-like_dom_sf"/>
</dbReference>
<gene>
    <name evidence="2" type="ORF">ENV60_05935</name>
</gene>
<accession>A0A7C4XL35</accession>
<sequence length="496" mass="58437">MKKRKVLNRINISIFISSLLFGIEIYPRNPFLEHYEIIPPLGRVTSLATSSQNFFATSDNYLLIFDKNTLHLKKSIFFSQVVDLIAYDNFFDEIWLRSNNLLLRFNPNLGSLREYYINFNFSAIGIAEEYLYLSGVKKYRLNRMSGELNEVSDFPKNVKWYKETKEEEIRNYKFLIPYYYLDGLEESQTPFERYPITSLYDDGMYLFVGTDRYGILRYNKLSYNKERIIYGPLGCEFRRARKFDNKYYLLSANGISIYNPGDEKWQYRRTSGEPGDIILSDGDILITFGNQLVSFSGSIVTPISQFSNFVLTLNFDDESIYIGTNNGMYRLIKGSDTPFEFGPSRYAINAIHISKENIYVGGELGFYQYDKNEKRWYFLLNRGVKDICETEMGLYLLTADNQLVWYQKEISDSLRENETLWVLLPFFNIYDIETDRRFVYCATHAGVNYFDPLNKTYNPVYDLPRIRYNYIILTGEDILAISDKAIYRLPLRYLPR</sequence>
<keyword evidence="1" id="KW-0472">Membrane</keyword>
<dbReference type="SUPFAM" id="SSF50998">
    <property type="entry name" value="Quinoprotein alcohol dehydrogenase-like"/>
    <property type="match status" value="1"/>
</dbReference>
<proteinExistence type="predicted"/>
<feature type="transmembrane region" description="Helical" evidence="1">
    <location>
        <begin position="7"/>
        <end position="26"/>
    </location>
</feature>
<dbReference type="Gene3D" id="2.130.10.10">
    <property type="entry name" value="YVTN repeat-like/Quinoprotein amine dehydrogenase"/>
    <property type="match status" value="1"/>
</dbReference>
<keyword evidence="1" id="KW-0812">Transmembrane</keyword>
<dbReference type="AlphaFoldDB" id="A0A7C4XL35"/>